<dbReference type="Pfam" id="PF01734">
    <property type="entry name" value="Patatin"/>
    <property type="match status" value="1"/>
</dbReference>
<dbReference type="InterPro" id="IPR002641">
    <property type="entry name" value="PNPLA_dom"/>
</dbReference>
<feature type="short sequence motif" description="DGA/G" evidence="4">
    <location>
        <begin position="242"/>
        <end position="244"/>
    </location>
</feature>
<organism evidence="7 8">
    <name type="scientific">Chitinophaga niastensis</name>
    <dbReference type="NCBI Taxonomy" id="536980"/>
    <lineage>
        <taxon>Bacteria</taxon>
        <taxon>Pseudomonadati</taxon>
        <taxon>Bacteroidota</taxon>
        <taxon>Chitinophagia</taxon>
        <taxon>Chitinophagales</taxon>
        <taxon>Chitinophagaceae</taxon>
        <taxon>Chitinophaga</taxon>
    </lineage>
</organism>
<dbReference type="InterPro" id="IPR050301">
    <property type="entry name" value="NTE"/>
</dbReference>
<evidence type="ECO:0000313" key="7">
    <source>
        <dbReference type="EMBL" id="PSL44974.1"/>
    </source>
</evidence>
<dbReference type="Proteomes" id="UP000240971">
    <property type="component" value="Unassembled WGS sequence"/>
</dbReference>
<dbReference type="PANTHER" id="PTHR14226">
    <property type="entry name" value="NEUROPATHY TARGET ESTERASE/SWISS CHEESE D.MELANOGASTER"/>
    <property type="match status" value="1"/>
</dbReference>
<dbReference type="GO" id="GO:0016042">
    <property type="term" value="P:lipid catabolic process"/>
    <property type="evidence" value="ECO:0007669"/>
    <property type="project" value="UniProtKB-UniRule"/>
</dbReference>
<dbReference type="PROSITE" id="PS51635">
    <property type="entry name" value="PNPLA"/>
    <property type="match status" value="1"/>
</dbReference>
<comment type="caution">
    <text evidence="7">The sequence shown here is derived from an EMBL/GenBank/DDBJ whole genome shotgun (WGS) entry which is preliminary data.</text>
</comment>
<dbReference type="OrthoDB" id="9813090at2"/>
<evidence type="ECO:0000256" key="3">
    <source>
        <dbReference type="ARBA" id="ARBA00023098"/>
    </source>
</evidence>
<sequence length="440" mass="50386">MAQQKRIGLALSGGGYRAAAFHLGVLNKLNELNILPKVAVISTISGGSITGAAYSLSDKNYEKFRAKLYDTLLKKSVITKIIFSWRFLFFLLYLIIVPLLDIYFFGKHPIVTCIILSAYIFMLIKFQFVLFPVSKIIEKAYDKFFFHGKTLSDLGTSTELAINATNLETGRPFTFSKRKMGDSYYTFQKQSAPIKFKHDNFPISRAVMASTCVPHAFTPVQISKHFFENEADFFRCTPLLIDGGIYDNQGIHKITQNGSSYECEIIITSDAGVSLPIKKKYKNTLVLLIRTIDLFMQRIKYFQLINNVYRNVQNGSNKEIAYFSLGWDLESCLYGFVDNLKNENIVQEVVEAHNIPQFMLKEVERYRADIIQILKSNVEYNTIFSRNLTKENLTAIRNIGTNLRPFGKQKLDYIIQHAENLTELQVKLYCPTLINIKYAI</sequence>
<evidence type="ECO:0000256" key="1">
    <source>
        <dbReference type="ARBA" id="ARBA00022801"/>
    </source>
</evidence>
<protein>
    <submittedName>
        <fullName evidence="7">NTE family protein</fullName>
    </submittedName>
</protein>
<dbReference type="GO" id="GO:0016787">
    <property type="term" value="F:hydrolase activity"/>
    <property type="evidence" value="ECO:0007669"/>
    <property type="project" value="UniProtKB-UniRule"/>
</dbReference>
<keyword evidence="5" id="KW-0472">Membrane</keyword>
<proteinExistence type="predicted"/>
<dbReference type="Gene3D" id="3.40.1090.10">
    <property type="entry name" value="Cytosolic phospholipase A2 catalytic domain"/>
    <property type="match status" value="2"/>
</dbReference>
<feature type="active site" description="Proton acceptor" evidence="4">
    <location>
        <position position="242"/>
    </location>
</feature>
<reference evidence="7 8" key="1">
    <citation type="submission" date="2018-03" db="EMBL/GenBank/DDBJ databases">
        <title>Genomic Encyclopedia of Archaeal and Bacterial Type Strains, Phase II (KMG-II): from individual species to whole genera.</title>
        <authorList>
            <person name="Goeker M."/>
        </authorList>
    </citation>
    <scope>NUCLEOTIDE SEQUENCE [LARGE SCALE GENOMIC DNA]</scope>
    <source>
        <strain evidence="7 8">DSM 24859</strain>
    </source>
</reference>
<feature type="domain" description="PNPLA" evidence="6">
    <location>
        <begin position="10"/>
        <end position="255"/>
    </location>
</feature>
<dbReference type="InterPro" id="IPR016035">
    <property type="entry name" value="Acyl_Trfase/lysoPLipase"/>
</dbReference>
<comment type="caution">
    <text evidence="4">Lacks conserved residue(s) required for the propagation of feature annotation.</text>
</comment>
<feature type="transmembrane region" description="Helical" evidence="5">
    <location>
        <begin position="109"/>
        <end position="133"/>
    </location>
</feature>
<feature type="transmembrane region" description="Helical" evidence="5">
    <location>
        <begin position="77"/>
        <end position="97"/>
    </location>
</feature>
<gene>
    <name evidence="7" type="ORF">CLV51_105349</name>
</gene>
<feature type="active site" description="Nucleophile" evidence="4">
    <location>
        <position position="45"/>
    </location>
</feature>
<evidence type="ECO:0000256" key="5">
    <source>
        <dbReference type="SAM" id="Phobius"/>
    </source>
</evidence>
<keyword evidence="2 4" id="KW-0442">Lipid degradation</keyword>
<keyword evidence="3 4" id="KW-0443">Lipid metabolism</keyword>
<dbReference type="AlphaFoldDB" id="A0A2P8HFK2"/>
<keyword evidence="5" id="KW-1133">Transmembrane helix</keyword>
<keyword evidence="5" id="KW-0812">Transmembrane</keyword>
<evidence type="ECO:0000256" key="2">
    <source>
        <dbReference type="ARBA" id="ARBA00022963"/>
    </source>
</evidence>
<dbReference type="EMBL" id="PYAW01000005">
    <property type="protein sequence ID" value="PSL44974.1"/>
    <property type="molecule type" value="Genomic_DNA"/>
</dbReference>
<accession>A0A2P8HFK2</accession>
<keyword evidence="1 4" id="KW-0378">Hydrolase</keyword>
<dbReference type="RefSeq" id="WP_106530391.1">
    <property type="nucleotide sequence ID" value="NZ_PYAW01000005.1"/>
</dbReference>
<name>A0A2P8HFK2_CHINA</name>
<evidence type="ECO:0000313" key="8">
    <source>
        <dbReference type="Proteomes" id="UP000240971"/>
    </source>
</evidence>
<evidence type="ECO:0000256" key="4">
    <source>
        <dbReference type="PROSITE-ProRule" id="PRU01161"/>
    </source>
</evidence>
<keyword evidence="8" id="KW-1185">Reference proteome</keyword>
<evidence type="ECO:0000259" key="6">
    <source>
        <dbReference type="PROSITE" id="PS51635"/>
    </source>
</evidence>
<dbReference type="SUPFAM" id="SSF52151">
    <property type="entry name" value="FabD/lysophospholipase-like"/>
    <property type="match status" value="1"/>
</dbReference>
<dbReference type="PANTHER" id="PTHR14226:SF78">
    <property type="entry name" value="SLR0060 PROTEIN"/>
    <property type="match status" value="1"/>
</dbReference>